<evidence type="ECO:0000313" key="1">
    <source>
        <dbReference type="EMBL" id="MDP9844152.1"/>
    </source>
</evidence>
<evidence type="ECO:0000313" key="2">
    <source>
        <dbReference type="Proteomes" id="UP001225356"/>
    </source>
</evidence>
<organism evidence="1 2">
    <name type="scientific">Streptosporangium lutulentum</name>
    <dbReference type="NCBI Taxonomy" id="1461250"/>
    <lineage>
        <taxon>Bacteria</taxon>
        <taxon>Bacillati</taxon>
        <taxon>Actinomycetota</taxon>
        <taxon>Actinomycetes</taxon>
        <taxon>Streptosporangiales</taxon>
        <taxon>Streptosporangiaceae</taxon>
        <taxon>Streptosporangium</taxon>
    </lineage>
</organism>
<dbReference type="EMBL" id="JAUSQU010000001">
    <property type="protein sequence ID" value="MDP9844152.1"/>
    <property type="molecule type" value="Genomic_DNA"/>
</dbReference>
<name>A0ABT9QBK3_9ACTN</name>
<gene>
    <name evidence="1" type="ORF">J2853_003363</name>
</gene>
<reference evidence="1 2" key="1">
    <citation type="submission" date="2023-07" db="EMBL/GenBank/DDBJ databases">
        <title>Sequencing the genomes of 1000 actinobacteria strains.</title>
        <authorList>
            <person name="Klenk H.-P."/>
        </authorList>
    </citation>
    <scope>NUCLEOTIDE SEQUENCE [LARGE SCALE GENOMIC DNA]</scope>
    <source>
        <strain evidence="1 2">DSM 46740</strain>
    </source>
</reference>
<protein>
    <submittedName>
        <fullName evidence="1">Uncharacterized protein</fullName>
    </submittedName>
</protein>
<dbReference type="Proteomes" id="UP001225356">
    <property type="component" value="Unassembled WGS sequence"/>
</dbReference>
<comment type="caution">
    <text evidence="1">The sequence shown here is derived from an EMBL/GenBank/DDBJ whole genome shotgun (WGS) entry which is preliminary data.</text>
</comment>
<dbReference type="RefSeq" id="WP_307558801.1">
    <property type="nucleotide sequence ID" value="NZ_JAUSQU010000001.1"/>
</dbReference>
<accession>A0ABT9QBK3</accession>
<keyword evidence="2" id="KW-1185">Reference proteome</keyword>
<proteinExistence type="predicted"/>
<sequence>MDRVGVARPLLGGPFAEAANAYVGRAAGAPEEIDEAARRR</sequence>